<sequence>MRWLLSIYLSVTVIFALVAPRNSQGPRLAVLRWAKLVASPKASSCHGQVLSGSISPCNKRNTSSPGKVFVRHRYTQPLQTQRNDDGRRMGHIHRAMTSP</sequence>
<evidence type="ECO:0000313" key="3">
    <source>
        <dbReference type="EMBL" id="TFL02285.1"/>
    </source>
</evidence>
<keyword evidence="2" id="KW-0732">Signal</keyword>
<organism evidence="3 4">
    <name type="scientific">Pterulicium gracile</name>
    <dbReference type="NCBI Taxonomy" id="1884261"/>
    <lineage>
        <taxon>Eukaryota</taxon>
        <taxon>Fungi</taxon>
        <taxon>Dikarya</taxon>
        <taxon>Basidiomycota</taxon>
        <taxon>Agaricomycotina</taxon>
        <taxon>Agaricomycetes</taxon>
        <taxon>Agaricomycetidae</taxon>
        <taxon>Agaricales</taxon>
        <taxon>Pleurotineae</taxon>
        <taxon>Pterulaceae</taxon>
        <taxon>Pterulicium</taxon>
    </lineage>
</organism>
<feature type="compositionally biased region" description="Basic residues" evidence="1">
    <location>
        <begin position="89"/>
        <end position="99"/>
    </location>
</feature>
<feature type="signal peptide" evidence="2">
    <location>
        <begin position="1"/>
        <end position="16"/>
    </location>
</feature>
<keyword evidence="4" id="KW-1185">Reference proteome</keyword>
<reference evidence="3 4" key="1">
    <citation type="journal article" date="2019" name="Nat. Ecol. Evol.">
        <title>Megaphylogeny resolves global patterns of mushroom evolution.</title>
        <authorList>
            <person name="Varga T."/>
            <person name="Krizsan K."/>
            <person name="Foldi C."/>
            <person name="Dima B."/>
            <person name="Sanchez-Garcia M."/>
            <person name="Sanchez-Ramirez S."/>
            <person name="Szollosi G.J."/>
            <person name="Szarkandi J.G."/>
            <person name="Papp V."/>
            <person name="Albert L."/>
            <person name="Andreopoulos W."/>
            <person name="Angelini C."/>
            <person name="Antonin V."/>
            <person name="Barry K.W."/>
            <person name="Bougher N.L."/>
            <person name="Buchanan P."/>
            <person name="Buyck B."/>
            <person name="Bense V."/>
            <person name="Catcheside P."/>
            <person name="Chovatia M."/>
            <person name="Cooper J."/>
            <person name="Damon W."/>
            <person name="Desjardin D."/>
            <person name="Finy P."/>
            <person name="Geml J."/>
            <person name="Haridas S."/>
            <person name="Hughes K."/>
            <person name="Justo A."/>
            <person name="Karasinski D."/>
            <person name="Kautmanova I."/>
            <person name="Kiss B."/>
            <person name="Kocsube S."/>
            <person name="Kotiranta H."/>
            <person name="LaButti K.M."/>
            <person name="Lechner B.E."/>
            <person name="Liimatainen K."/>
            <person name="Lipzen A."/>
            <person name="Lukacs Z."/>
            <person name="Mihaltcheva S."/>
            <person name="Morgado L.N."/>
            <person name="Niskanen T."/>
            <person name="Noordeloos M.E."/>
            <person name="Ohm R.A."/>
            <person name="Ortiz-Santana B."/>
            <person name="Ovrebo C."/>
            <person name="Racz N."/>
            <person name="Riley R."/>
            <person name="Savchenko A."/>
            <person name="Shiryaev A."/>
            <person name="Soop K."/>
            <person name="Spirin V."/>
            <person name="Szebenyi C."/>
            <person name="Tomsovsky M."/>
            <person name="Tulloss R.E."/>
            <person name="Uehling J."/>
            <person name="Grigoriev I.V."/>
            <person name="Vagvolgyi C."/>
            <person name="Papp T."/>
            <person name="Martin F.M."/>
            <person name="Miettinen O."/>
            <person name="Hibbett D.S."/>
            <person name="Nagy L.G."/>
        </authorList>
    </citation>
    <scope>NUCLEOTIDE SEQUENCE [LARGE SCALE GENOMIC DNA]</scope>
    <source>
        <strain evidence="3 4">CBS 309.79</strain>
    </source>
</reference>
<evidence type="ECO:0000256" key="2">
    <source>
        <dbReference type="SAM" id="SignalP"/>
    </source>
</evidence>
<dbReference type="Proteomes" id="UP000305067">
    <property type="component" value="Unassembled WGS sequence"/>
</dbReference>
<dbReference type="AlphaFoldDB" id="A0A5C3QJT8"/>
<dbReference type="EMBL" id="ML178823">
    <property type="protein sequence ID" value="TFL02285.1"/>
    <property type="molecule type" value="Genomic_DNA"/>
</dbReference>
<gene>
    <name evidence="3" type="ORF">BDV98DRAFT_58216</name>
</gene>
<evidence type="ECO:0000256" key="1">
    <source>
        <dbReference type="SAM" id="MobiDB-lite"/>
    </source>
</evidence>
<name>A0A5C3QJT8_9AGAR</name>
<feature type="region of interest" description="Disordered" evidence="1">
    <location>
        <begin position="73"/>
        <end position="99"/>
    </location>
</feature>
<feature type="chain" id="PRO_5022708096" description="Secreted protein" evidence="2">
    <location>
        <begin position="17"/>
        <end position="99"/>
    </location>
</feature>
<evidence type="ECO:0008006" key="5">
    <source>
        <dbReference type="Google" id="ProtNLM"/>
    </source>
</evidence>
<accession>A0A5C3QJT8</accession>
<evidence type="ECO:0000313" key="4">
    <source>
        <dbReference type="Proteomes" id="UP000305067"/>
    </source>
</evidence>
<protein>
    <recommendedName>
        <fullName evidence="5">Secreted protein</fullName>
    </recommendedName>
</protein>
<proteinExistence type="predicted"/>